<dbReference type="InterPro" id="IPR017901">
    <property type="entry name" value="C-CAP_CF_C-like"/>
</dbReference>
<evidence type="ECO:0000256" key="11">
    <source>
        <dbReference type="ARBA" id="ARBA00023288"/>
    </source>
</evidence>
<dbReference type="CTD" id="20229748"/>
<name>V4ARQ3_LOTGI</name>
<evidence type="ECO:0000256" key="3">
    <source>
        <dbReference type="ARBA" id="ARBA00015771"/>
    </source>
</evidence>
<evidence type="ECO:0000256" key="7">
    <source>
        <dbReference type="ARBA" id="ARBA00022741"/>
    </source>
</evidence>
<feature type="binding site" evidence="12">
    <location>
        <begin position="115"/>
        <end position="118"/>
    </location>
    <ligand>
        <name>GTP</name>
        <dbReference type="ChEBI" id="CHEBI:37565"/>
    </ligand>
</feature>
<keyword evidence="7 12" id="KW-0547">Nucleotide-binding</keyword>
<dbReference type="SMART" id="SM00673">
    <property type="entry name" value="CARP"/>
    <property type="match status" value="2"/>
</dbReference>
<accession>V4ARQ3</accession>
<evidence type="ECO:0000256" key="8">
    <source>
        <dbReference type="ARBA" id="ARBA00023134"/>
    </source>
</evidence>
<proteinExistence type="inferred from homology"/>
<keyword evidence="10" id="KW-0564">Palmitate</keyword>
<reference evidence="15 16" key="1">
    <citation type="journal article" date="2013" name="Nature">
        <title>Insights into bilaterian evolution from three spiralian genomes.</title>
        <authorList>
            <person name="Simakov O."/>
            <person name="Marletaz F."/>
            <person name="Cho S.J."/>
            <person name="Edsinger-Gonzales E."/>
            <person name="Havlak P."/>
            <person name="Hellsten U."/>
            <person name="Kuo D.H."/>
            <person name="Larsson T."/>
            <person name="Lv J."/>
            <person name="Arendt D."/>
            <person name="Savage R."/>
            <person name="Osoegawa K."/>
            <person name="de Jong P."/>
            <person name="Grimwood J."/>
            <person name="Chapman J.A."/>
            <person name="Shapiro H."/>
            <person name="Aerts A."/>
            <person name="Otillar R.P."/>
            <person name="Terry A.Y."/>
            <person name="Boore J.L."/>
            <person name="Grigoriev I.V."/>
            <person name="Lindberg D.R."/>
            <person name="Seaver E.C."/>
            <person name="Weisblat D.A."/>
            <person name="Putnam N.H."/>
            <person name="Rokhsar D.S."/>
        </authorList>
    </citation>
    <scope>NUCLEOTIDE SEQUENCE [LARGE SCALE GENOMIC DNA]</scope>
</reference>
<evidence type="ECO:0000256" key="1">
    <source>
        <dbReference type="ARBA" id="ARBA00004342"/>
    </source>
</evidence>
<keyword evidence="8 12" id="KW-0342">GTP-binding</keyword>
<comment type="subcellular location">
    <subcellularLocation>
        <location evidence="1">Cell membrane</location>
        <topology evidence="1">Lipid-anchor</topology>
        <orientation evidence="1">Cytoplasmic side</orientation>
    </subcellularLocation>
</comment>
<dbReference type="GO" id="GO:1990075">
    <property type="term" value="C:periciliary membrane compartment"/>
    <property type="evidence" value="ECO:0007669"/>
    <property type="project" value="TreeGrafter"/>
</dbReference>
<keyword evidence="9" id="KW-0472">Membrane</keyword>
<evidence type="ECO:0000259" key="14">
    <source>
        <dbReference type="PROSITE" id="PS51329"/>
    </source>
</evidence>
<dbReference type="InterPro" id="IPR039093">
    <property type="entry name" value="XRP2"/>
</dbReference>
<keyword evidence="11" id="KW-0449">Lipoprotein</keyword>
<dbReference type="AlphaFoldDB" id="V4ARQ3"/>
<feature type="lipid moiety-binding region" description="S-palmitoyl cysteine" evidence="13">
    <location>
        <position position="3"/>
    </location>
</feature>
<evidence type="ECO:0000256" key="9">
    <source>
        <dbReference type="ARBA" id="ARBA00023136"/>
    </source>
</evidence>
<dbReference type="FunFam" id="2.160.20.70:FF:000004">
    <property type="entry name" value="Protein XRP2"/>
    <property type="match status" value="1"/>
</dbReference>
<evidence type="ECO:0000256" key="10">
    <source>
        <dbReference type="ARBA" id="ARBA00023139"/>
    </source>
</evidence>
<dbReference type="Pfam" id="PF07986">
    <property type="entry name" value="TBCC"/>
    <property type="match status" value="1"/>
</dbReference>
<dbReference type="InterPro" id="IPR012945">
    <property type="entry name" value="Tubulin-bd_cofactor_C_dom"/>
</dbReference>
<organism evidence="15 16">
    <name type="scientific">Lottia gigantea</name>
    <name type="common">Giant owl limpet</name>
    <dbReference type="NCBI Taxonomy" id="225164"/>
    <lineage>
        <taxon>Eukaryota</taxon>
        <taxon>Metazoa</taxon>
        <taxon>Spiralia</taxon>
        <taxon>Lophotrochozoa</taxon>
        <taxon>Mollusca</taxon>
        <taxon>Gastropoda</taxon>
        <taxon>Patellogastropoda</taxon>
        <taxon>Lottioidea</taxon>
        <taxon>Lottiidae</taxon>
        <taxon>Lottia</taxon>
    </lineage>
</organism>
<dbReference type="KEGG" id="lgi:LOTGIDRAFT_103457"/>
<dbReference type="GO" id="GO:0005096">
    <property type="term" value="F:GTPase activator activity"/>
    <property type="evidence" value="ECO:0007669"/>
    <property type="project" value="UniProtKB-KW"/>
</dbReference>
<dbReference type="GO" id="GO:0006892">
    <property type="term" value="P:post-Golgi vesicle-mediated transport"/>
    <property type="evidence" value="ECO:0007669"/>
    <property type="project" value="TreeGrafter"/>
</dbReference>
<protein>
    <recommendedName>
        <fullName evidence="3">Protein XRP2</fullName>
    </recommendedName>
</protein>
<evidence type="ECO:0000313" key="15">
    <source>
        <dbReference type="EMBL" id="ESO97525.1"/>
    </source>
</evidence>
<dbReference type="PROSITE" id="PS51329">
    <property type="entry name" value="C_CAP_COFACTOR_C"/>
    <property type="match status" value="1"/>
</dbReference>
<gene>
    <name evidence="15" type="ORF">LOTGIDRAFT_103457</name>
</gene>
<dbReference type="EMBL" id="KB201304">
    <property type="protein sequence ID" value="ESO97525.1"/>
    <property type="molecule type" value="Genomic_DNA"/>
</dbReference>
<evidence type="ECO:0000256" key="4">
    <source>
        <dbReference type="ARBA" id="ARBA00022468"/>
    </source>
</evidence>
<evidence type="ECO:0000256" key="5">
    <source>
        <dbReference type="ARBA" id="ARBA00022475"/>
    </source>
</evidence>
<evidence type="ECO:0000256" key="13">
    <source>
        <dbReference type="PIRSR" id="PIRSR037947-2"/>
    </source>
</evidence>
<keyword evidence="6" id="KW-0519">Myristate</keyword>
<dbReference type="OMA" id="KDYMLTG"/>
<dbReference type="GeneID" id="20229748"/>
<dbReference type="GO" id="GO:0005525">
    <property type="term" value="F:GTP binding"/>
    <property type="evidence" value="ECO:0007669"/>
    <property type="project" value="UniProtKB-KW"/>
</dbReference>
<dbReference type="GO" id="GO:0005929">
    <property type="term" value="C:cilium"/>
    <property type="evidence" value="ECO:0007669"/>
    <property type="project" value="TreeGrafter"/>
</dbReference>
<comment type="similarity">
    <text evidence="2">Belongs to the TBCC family.</text>
</comment>
<dbReference type="InterPro" id="IPR016098">
    <property type="entry name" value="CAP/MinC_C"/>
</dbReference>
<dbReference type="Gene3D" id="2.160.20.70">
    <property type="match status" value="1"/>
</dbReference>
<evidence type="ECO:0000256" key="6">
    <source>
        <dbReference type="ARBA" id="ARBA00022707"/>
    </source>
</evidence>
<sequence length="263" mass="29752">MGCLFSRFNFSGRQHLEENFEEQPKQYSWDKREKSNAEDYLIDGVKNETVGRLPGVLNGQQIIIQNCENCNIYIYDYTATVTVDDCINCNIFLAPVKTSVFIRDCKNCNVAVICQQLRTRDCSKLNIYLCCATQPIIESSTGVKVGCFQYYYPELEGQFKSAGLSIYNNNWSNIHDFTPVPGENNYTLISQDCKIEDLIPLPTTEPFSTIQVSLEKDKSVVPYTLGSRHKNSDESCLVVFFNDGGSHSRATSFTDSLLLQVCN</sequence>
<keyword evidence="16" id="KW-1185">Reference proteome</keyword>
<dbReference type="PIRSF" id="PIRSF037947">
    <property type="entry name" value="Protein_XRP2"/>
    <property type="match status" value="1"/>
</dbReference>
<dbReference type="Proteomes" id="UP000030746">
    <property type="component" value="Unassembled WGS sequence"/>
</dbReference>
<evidence type="ECO:0000256" key="2">
    <source>
        <dbReference type="ARBA" id="ARBA00008848"/>
    </source>
</evidence>
<feature type="lipid moiety-binding region" description="N-myristoyl glycine" evidence="13">
    <location>
        <position position="2"/>
    </location>
</feature>
<dbReference type="InterPro" id="IPR006599">
    <property type="entry name" value="CARP_motif"/>
</dbReference>
<feature type="domain" description="C-CAP/cofactor C-like" evidence="14">
    <location>
        <begin position="24"/>
        <end position="179"/>
    </location>
</feature>
<keyword evidence="4" id="KW-0343">GTPase activation</keyword>
<keyword evidence="5" id="KW-1003">Cell membrane</keyword>
<evidence type="ECO:0000313" key="16">
    <source>
        <dbReference type="Proteomes" id="UP000030746"/>
    </source>
</evidence>
<dbReference type="PANTHER" id="PTHR15440:SF0">
    <property type="entry name" value="PROTEIN XRP2"/>
    <property type="match status" value="1"/>
</dbReference>
<dbReference type="PANTHER" id="PTHR15440">
    <property type="entry name" value="XRP2 PROTEIN"/>
    <property type="match status" value="1"/>
</dbReference>
<dbReference type="InterPro" id="IPR036223">
    <property type="entry name" value="CAP_C_sf"/>
</dbReference>
<dbReference type="HOGENOM" id="CLU_056119_0_0_1"/>
<dbReference type="RefSeq" id="XP_009051390.1">
    <property type="nucleotide sequence ID" value="XM_009053142.1"/>
</dbReference>
<evidence type="ECO:0000256" key="12">
    <source>
        <dbReference type="PIRSR" id="PIRSR037947-1"/>
    </source>
</evidence>
<dbReference type="OrthoDB" id="194775at2759"/>
<dbReference type="SUPFAM" id="SSF69340">
    <property type="entry name" value="C-terminal domain of adenylylcyclase associated protein"/>
    <property type="match status" value="1"/>
</dbReference>
<dbReference type="STRING" id="225164.V4ARQ3"/>